<evidence type="ECO:0000313" key="1">
    <source>
        <dbReference type="EMBL" id="KIM32624.1"/>
    </source>
</evidence>
<dbReference type="OrthoDB" id="2393824at2759"/>
<sequence length="424" mass="48331">MSATSQWISDIFESRDPDKVSNANTSNEGIVFNRISKVLLARRIVFRAFIEESRVLNDGALHEQIKLDWLLLQILPLVHVEDKDPFTALIHSCLIGATDGHLDSLNFGLAPTSVLGSAFNPTVDKFFHVLDEAQVAGKQYMGAFADADGEVPRSVLSPIVRHLTTLDDPLVRVIVSGTGFSLEQFKNVLGSGVSKGEDPWDLEHTTGDFTDQNLQLAYISRYLPPSFLLSSSGEILKTRMYEWLRGRYRFTARFLEELLSGHWETYRPASPHKLLNAYVYTLAYFTPLDGDKTLMKSEPDVEPIGVQGFYWEKIERSPQKLDLFNQLAHLIFTYITRGPYPMGYYELKPLVEYGLARFIKRDTITVEEPLAIVSIVLYFKFKRFTLDEDTYARLQDDKGRAFKELVLLKITKPLWNGQTLRSIF</sequence>
<proteinExistence type="predicted"/>
<dbReference type="STRING" id="933852.A0A0C3BKS2"/>
<dbReference type="HOGENOM" id="CLU_037048_0_0_1"/>
<name>A0A0C3BKS2_SERVB</name>
<organism evidence="1 2">
    <name type="scientific">Serendipita vermifera MAFF 305830</name>
    <dbReference type="NCBI Taxonomy" id="933852"/>
    <lineage>
        <taxon>Eukaryota</taxon>
        <taxon>Fungi</taxon>
        <taxon>Dikarya</taxon>
        <taxon>Basidiomycota</taxon>
        <taxon>Agaricomycotina</taxon>
        <taxon>Agaricomycetes</taxon>
        <taxon>Sebacinales</taxon>
        <taxon>Serendipitaceae</taxon>
        <taxon>Serendipita</taxon>
    </lineage>
</organism>
<keyword evidence="2" id="KW-1185">Reference proteome</keyword>
<gene>
    <name evidence="1" type="ORF">M408DRAFT_20008</name>
</gene>
<dbReference type="Proteomes" id="UP000054097">
    <property type="component" value="Unassembled WGS sequence"/>
</dbReference>
<accession>A0A0C3BKS2</accession>
<dbReference type="EMBL" id="KN824279">
    <property type="protein sequence ID" value="KIM32624.1"/>
    <property type="molecule type" value="Genomic_DNA"/>
</dbReference>
<evidence type="ECO:0000313" key="2">
    <source>
        <dbReference type="Proteomes" id="UP000054097"/>
    </source>
</evidence>
<protein>
    <submittedName>
        <fullName evidence="1">Uncharacterized protein</fullName>
    </submittedName>
</protein>
<reference evidence="2" key="2">
    <citation type="submission" date="2015-01" db="EMBL/GenBank/DDBJ databases">
        <title>Evolutionary Origins and Diversification of the Mycorrhizal Mutualists.</title>
        <authorList>
            <consortium name="DOE Joint Genome Institute"/>
            <consortium name="Mycorrhizal Genomics Consortium"/>
            <person name="Kohler A."/>
            <person name="Kuo A."/>
            <person name="Nagy L.G."/>
            <person name="Floudas D."/>
            <person name="Copeland A."/>
            <person name="Barry K.W."/>
            <person name="Cichocki N."/>
            <person name="Veneault-Fourrey C."/>
            <person name="LaButti K."/>
            <person name="Lindquist E.A."/>
            <person name="Lipzen A."/>
            <person name="Lundell T."/>
            <person name="Morin E."/>
            <person name="Murat C."/>
            <person name="Riley R."/>
            <person name="Ohm R."/>
            <person name="Sun H."/>
            <person name="Tunlid A."/>
            <person name="Henrissat B."/>
            <person name="Grigoriev I.V."/>
            <person name="Hibbett D.S."/>
            <person name="Martin F."/>
        </authorList>
    </citation>
    <scope>NUCLEOTIDE SEQUENCE [LARGE SCALE GENOMIC DNA]</scope>
    <source>
        <strain evidence="2">MAFF 305830</strain>
    </source>
</reference>
<dbReference type="AlphaFoldDB" id="A0A0C3BKS2"/>
<reference evidence="1 2" key="1">
    <citation type="submission" date="2014-04" db="EMBL/GenBank/DDBJ databases">
        <authorList>
            <consortium name="DOE Joint Genome Institute"/>
            <person name="Kuo A."/>
            <person name="Zuccaro A."/>
            <person name="Kohler A."/>
            <person name="Nagy L.G."/>
            <person name="Floudas D."/>
            <person name="Copeland A."/>
            <person name="Barry K.W."/>
            <person name="Cichocki N."/>
            <person name="Veneault-Fourrey C."/>
            <person name="LaButti K."/>
            <person name="Lindquist E.A."/>
            <person name="Lipzen A."/>
            <person name="Lundell T."/>
            <person name="Morin E."/>
            <person name="Murat C."/>
            <person name="Sun H."/>
            <person name="Tunlid A."/>
            <person name="Henrissat B."/>
            <person name="Grigoriev I.V."/>
            <person name="Hibbett D.S."/>
            <person name="Martin F."/>
            <person name="Nordberg H.P."/>
            <person name="Cantor M.N."/>
            <person name="Hua S.X."/>
        </authorList>
    </citation>
    <scope>NUCLEOTIDE SEQUENCE [LARGE SCALE GENOMIC DNA]</scope>
    <source>
        <strain evidence="1 2">MAFF 305830</strain>
    </source>
</reference>